<dbReference type="EMBL" id="JAGSPN010000003">
    <property type="protein sequence ID" value="MBR7781777.1"/>
    <property type="molecule type" value="Genomic_DNA"/>
</dbReference>
<organism evidence="1 2">
    <name type="scientific">Undibacterium luofuense</name>
    <dbReference type="NCBI Taxonomy" id="2828733"/>
    <lineage>
        <taxon>Bacteria</taxon>
        <taxon>Pseudomonadati</taxon>
        <taxon>Pseudomonadota</taxon>
        <taxon>Betaproteobacteria</taxon>
        <taxon>Burkholderiales</taxon>
        <taxon>Oxalobacteraceae</taxon>
        <taxon>Undibacterium</taxon>
    </lineage>
</organism>
<dbReference type="Proteomes" id="UP000680067">
    <property type="component" value="Unassembled WGS sequence"/>
</dbReference>
<comment type="caution">
    <text evidence="1">The sequence shown here is derived from an EMBL/GenBank/DDBJ whole genome shotgun (WGS) entry which is preliminary data.</text>
</comment>
<name>A0A941DLL2_9BURK</name>
<dbReference type="RefSeq" id="WP_212687117.1">
    <property type="nucleotide sequence ID" value="NZ_JAGSPN010000003.1"/>
</dbReference>
<evidence type="ECO:0000313" key="2">
    <source>
        <dbReference type="Proteomes" id="UP000680067"/>
    </source>
</evidence>
<reference evidence="1" key="1">
    <citation type="submission" date="2021-04" db="EMBL/GenBank/DDBJ databases">
        <title>novel species isolated from subtropical streams in China.</title>
        <authorList>
            <person name="Lu H."/>
        </authorList>
    </citation>
    <scope>NUCLEOTIDE SEQUENCE</scope>
    <source>
        <strain evidence="1">LFS511W</strain>
    </source>
</reference>
<proteinExistence type="predicted"/>
<sequence length="151" mass="18206">MQQLRFQTDIIVDPDLFWKRQSIATISQEMGPWLRMTAPPHYRQIQLQDWRGDNTLFASWVLLFGLIPIDRHSFEKIVFPAEREFIETSSSWNNKHWQHRRLVTATENGCSVIDELIFTPRMYWMTPLVTLIVNMVFKNRHRNLKKFYPVR</sequence>
<evidence type="ECO:0008006" key="3">
    <source>
        <dbReference type="Google" id="ProtNLM"/>
    </source>
</evidence>
<evidence type="ECO:0000313" key="1">
    <source>
        <dbReference type="EMBL" id="MBR7781777.1"/>
    </source>
</evidence>
<gene>
    <name evidence="1" type="ORF">KDM89_06470</name>
</gene>
<dbReference type="AlphaFoldDB" id="A0A941DLL2"/>
<dbReference type="SUPFAM" id="SSF55961">
    <property type="entry name" value="Bet v1-like"/>
    <property type="match status" value="1"/>
</dbReference>
<keyword evidence="2" id="KW-1185">Reference proteome</keyword>
<protein>
    <recommendedName>
        <fullName evidence="3">Ligand-binding SRPBCC domain-containing protein</fullName>
    </recommendedName>
</protein>
<accession>A0A941DLL2</accession>